<evidence type="ECO:0000313" key="10">
    <source>
        <dbReference type="Proteomes" id="UP000216867"/>
    </source>
</evidence>
<dbReference type="STRING" id="33889.AVW13_04520"/>
<comment type="similarity">
    <text evidence="5">Belongs to the class-III pyridoxal-phosphate-dependent aminotransferase family.</text>
</comment>
<evidence type="ECO:0000256" key="1">
    <source>
        <dbReference type="ARBA" id="ARBA00001933"/>
    </source>
</evidence>
<dbReference type="InterPro" id="IPR049704">
    <property type="entry name" value="Aminotrans_3_PPA_site"/>
</dbReference>
<dbReference type="Gene3D" id="3.40.640.10">
    <property type="entry name" value="Type I PLP-dependent aspartate aminotransferase-like (Major domain)"/>
    <property type="match status" value="1"/>
</dbReference>
<dbReference type="Proteomes" id="UP000386281">
    <property type="component" value="Unassembled WGS sequence"/>
</dbReference>
<evidence type="ECO:0000313" key="11">
    <source>
        <dbReference type="Proteomes" id="UP000386281"/>
    </source>
</evidence>
<dbReference type="EMBL" id="NCWY01000008">
    <property type="protein sequence ID" value="PAK95330.1"/>
    <property type="molecule type" value="Genomic_DNA"/>
</dbReference>
<evidence type="ECO:0000313" key="6">
    <source>
        <dbReference type="EMBL" id="KZE23472.1"/>
    </source>
</evidence>
<dbReference type="InterPro" id="IPR015422">
    <property type="entry name" value="PyrdxlP-dep_Trfase_small"/>
</dbReference>
<dbReference type="Proteomes" id="UP000076612">
    <property type="component" value="Unassembled WGS sequence"/>
</dbReference>
<dbReference type="EMBL" id="CAACXN010000015">
    <property type="protein sequence ID" value="VEW13895.1"/>
    <property type="molecule type" value="Genomic_DNA"/>
</dbReference>
<proteinExistence type="inferred from homology"/>
<dbReference type="Pfam" id="PF00202">
    <property type="entry name" value="Aminotran_3"/>
    <property type="match status" value="1"/>
</dbReference>
<reference evidence="9" key="1">
    <citation type="submission" date="2016-01" db="EMBL/GenBank/DDBJ databases">
        <title>Draft genome of Chromobacterium sp. F49.</title>
        <authorList>
            <person name="Hong K.W."/>
        </authorList>
    </citation>
    <scope>NUCLEOTIDE SEQUENCE [LARGE SCALE GENOMIC DNA]</scope>
    <source>
        <strain evidence="9">M40</strain>
    </source>
</reference>
<dbReference type="PANTHER" id="PTHR11986">
    <property type="entry name" value="AMINOTRANSFERASE CLASS III"/>
    <property type="match status" value="1"/>
</dbReference>
<dbReference type="AlphaFoldDB" id="A0A165EHI9"/>
<keyword evidence="3 8" id="KW-0808">Transferase</keyword>
<dbReference type="EMBL" id="LQQR01000003">
    <property type="protein sequence ID" value="KZE23472.1"/>
    <property type="molecule type" value="Genomic_DNA"/>
</dbReference>
<evidence type="ECO:0000256" key="5">
    <source>
        <dbReference type="RuleBase" id="RU003560"/>
    </source>
</evidence>
<organism evidence="8 11">
    <name type="scientific">Brevibacterium casei</name>
    <dbReference type="NCBI Taxonomy" id="33889"/>
    <lineage>
        <taxon>Bacteria</taxon>
        <taxon>Bacillati</taxon>
        <taxon>Actinomycetota</taxon>
        <taxon>Actinomycetes</taxon>
        <taxon>Micrococcales</taxon>
        <taxon>Brevibacteriaceae</taxon>
        <taxon>Brevibacterium</taxon>
    </lineage>
</organism>
<gene>
    <name evidence="8" type="primary">rocD2</name>
    <name evidence="6" type="ORF">AVW13_04520</name>
    <name evidence="7" type="ORF">B8X04_10995</name>
    <name evidence="8" type="ORF">NCTC12391_02105</name>
</gene>
<dbReference type="PROSITE" id="PS00600">
    <property type="entry name" value="AA_TRANSFER_CLASS_3"/>
    <property type="match status" value="1"/>
</dbReference>
<dbReference type="PANTHER" id="PTHR11986:SF79">
    <property type="entry name" value="ACETYLORNITHINE AMINOTRANSFERASE, MITOCHONDRIAL"/>
    <property type="match status" value="1"/>
</dbReference>
<dbReference type="EC" id="2.6.1.13" evidence="8"/>
<comment type="cofactor">
    <cofactor evidence="1">
        <name>pyridoxal 5'-phosphate</name>
        <dbReference type="ChEBI" id="CHEBI:597326"/>
    </cofactor>
</comment>
<dbReference type="Proteomes" id="UP000216867">
    <property type="component" value="Unassembled WGS sequence"/>
</dbReference>
<accession>A0A165EHI9</accession>
<evidence type="ECO:0000313" key="8">
    <source>
        <dbReference type="EMBL" id="VEW13895.1"/>
    </source>
</evidence>
<protein>
    <submittedName>
        <fullName evidence="7">Aspartate aminotransferase family protein</fullName>
    </submittedName>
    <submittedName>
        <fullName evidence="8">Ornithine aminotransferase 2</fullName>
        <ecNumber evidence="8">2.6.1.13</ecNumber>
    </submittedName>
</protein>
<name>A0A165EHI9_9MICO</name>
<evidence type="ECO:0000256" key="3">
    <source>
        <dbReference type="ARBA" id="ARBA00022679"/>
    </source>
</evidence>
<dbReference type="Gene3D" id="3.90.1150.10">
    <property type="entry name" value="Aspartate Aminotransferase, domain 1"/>
    <property type="match status" value="1"/>
</dbReference>
<evidence type="ECO:0000313" key="7">
    <source>
        <dbReference type="EMBL" id="PAK95330.1"/>
    </source>
</evidence>
<dbReference type="GO" id="GO:0004587">
    <property type="term" value="F:ornithine aminotransferase activity"/>
    <property type="evidence" value="ECO:0007669"/>
    <property type="project" value="UniProtKB-EC"/>
</dbReference>
<dbReference type="CDD" id="cd00610">
    <property type="entry name" value="OAT_like"/>
    <property type="match status" value="1"/>
</dbReference>
<dbReference type="InterPro" id="IPR015421">
    <property type="entry name" value="PyrdxlP-dep_Trfase_major"/>
</dbReference>
<evidence type="ECO:0000256" key="4">
    <source>
        <dbReference type="ARBA" id="ARBA00022898"/>
    </source>
</evidence>
<dbReference type="InterPro" id="IPR005814">
    <property type="entry name" value="Aminotrans_3"/>
</dbReference>
<dbReference type="GO" id="GO:0042802">
    <property type="term" value="F:identical protein binding"/>
    <property type="evidence" value="ECO:0007669"/>
    <property type="project" value="TreeGrafter"/>
</dbReference>
<keyword evidence="4 5" id="KW-0663">Pyridoxal phosphate</keyword>
<keyword evidence="2 8" id="KW-0032">Aminotransferase</keyword>
<dbReference type="InterPro" id="IPR015424">
    <property type="entry name" value="PyrdxlP-dep_Trfase"/>
</dbReference>
<dbReference type="RefSeq" id="WP_063248896.1">
    <property type="nucleotide sequence ID" value="NZ_CAACXN010000015.1"/>
</dbReference>
<reference evidence="8 11" key="4">
    <citation type="submission" date="2019-02" db="EMBL/GenBank/DDBJ databases">
        <authorList>
            <consortium name="Pathogen Informatics"/>
        </authorList>
    </citation>
    <scope>NUCLEOTIDE SEQUENCE [LARGE SCALE GENOMIC DNA]</scope>
    <source>
        <strain evidence="8 11">3012STDY7078520</strain>
    </source>
</reference>
<reference evidence="6" key="2">
    <citation type="submission" date="2016-01" db="EMBL/GenBank/DDBJ databases">
        <authorList>
            <person name="Hong K.W."/>
        </authorList>
    </citation>
    <scope>NUCLEOTIDE SEQUENCE</scope>
    <source>
        <strain evidence="6">M40</strain>
    </source>
</reference>
<dbReference type="GO" id="GO:0030170">
    <property type="term" value="F:pyridoxal phosphate binding"/>
    <property type="evidence" value="ECO:0007669"/>
    <property type="project" value="InterPro"/>
</dbReference>
<sequence>MDIAELTPEQRATEEAAYARDQSALAHIQNLRFFPLVVSGGSGARLRTASGRELIDLSASWTASAFGHGNPTIAEAVHRAALTGAGSSALSAAVTGTTELAERLVNTVPVKHPERAYLGLSGSDANTAAVEAARRATGRPTIVSFSGSYHGGFGTSRDVSGITESPGPGSLVFDYPLTEAALSELRPQLTEALESCTVAAVITEAIQCDGGVRVPDAGFLPMLRELCDATDTLLILDEVKAGLSRTGSLFAFETSDIRPDIVTLGKSLGGGLPISAAVGPEAVLDVAPASALLTNAGAPICAAAAEAVLGLATDPALAEAVDSLGSRARERIADYRGTDRAGAESIVEVRGRGLLLGVELRAPEGSPLDDGQLAALTIYRAWELGAVVYVVRDNVLEISPPLPITPDDLDRGIEIILGALDDAVSGRVPAEVLDRFAGW</sequence>
<dbReference type="SUPFAM" id="SSF53383">
    <property type="entry name" value="PLP-dependent transferases"/>
    <property type="match status" value="1"/>
</dbReference>
<evidence type="ECO:0000313" key="9">
    <source>
        <dbReference type="Proteomes" id="UP000076612"/>
    </source>
</evidence>
<dbReference type="InterPro" id="IPR050103">
    <property type="entry name" value="Class-III_PLP-dep_AT"/>
</dbReference>
<evidence type="ECO:0000256" key="2">
    <source>
        <dbReference type="ARBA" id="ARBA00022576"/>
    </source>
</evidence>
<reference evidence="7 10" key="3">
    <citation type="submission" date="2017-04" db="EMBL/GenBank/DDBJ databases">
        <title>Kefir bacterial isolates.</title>
        <authorList>
            <person name="Kim Y."/>
            <person name="Blasche S."/>
            <person name="Patil K.R."/>
        </authorList>
    </citation>
    <scope>NUCLEOTIDE SEQUENCE [LARGE SCALE GENOMIC DNA]</scope>
    <source>
        <strain evidence="7 10">OG2</strain>
    </source>
</reference>